<dbReference type="OrthoDB" id="8911335at2"/>
<evidence type="ECO:0000256" key="1">
    <source>
        <dbReference type="SAM" id="Phobius"/>
    </source>
</evidence>
<dbReference type="RefSeq" id="WP_120402565.1">
    <property type="nucleotide sequence ID" value="NZ_RAXV01000017.1"/>
</dbReference>
<proteinExistence type="predicted"/>
<sequence>MKRLLQQKIQPDWRSKSFAGWGLGLSLAIAGAAFITLWALQHADSSLAPQIGMWSVPWLYLPCVFMAYFIPKGWQAVLIYSVLNFAAYGILLSIRG</sequence>
<dbReference type="Proteomes" id="UP000282388">
    <property type="component" value="Unassembled WGS sequence"/>
</dbReference>
<keyword evidence="1" id="KW-1133">Transmembrane helix</keyword>
<reference evidence="2 3" key="1">
    <citation type="submission" date="2018-09" db="EMBL/GenBank/DDBJ databases">
        <title>The draft genome of Acinetobacter spp. strains.</title>
        <authorList>
            <person name="Qin J."/>
            <person name="Feng Y."/>
            <person name="Zong Z."/>
        </authorList>
    </citation>
    <scope>NUCLEOTIDE SEQUENCE [LARGE SCALE GENOMIC DNA]</scope>
    <source>
        <strain evidence="2 3">WCHAc060012</strain>
    </source>
</reference>
<protein>
    <submittedName>
        <fullName evidence="2">Uncharacterized protein</fullName>
    </submittedName>
</protein>
<feature type="transmembrane region" description="Helical" evidence="1">
    <location>
        <begin position="77"/>
        <end position="94"/>
    </location>
</feature>
<keyword evidence="3" id="KW-1185">Reference proteome</keyword>
<evidence type="ECO:0000313" key="3">
    <source>
        <dbReference type="Proteomes" id="UP000282388"/>
    </source>
</evidence>
<feature type="transmembrane region" description="Helical" evidence="1">
    <location>
        <begin position="21"/>
        <end position="39"/>
    </location>
</feature>
<feature type="transmembrane region" description="Helical" evidence="1">
    <location>
        <begin position="51"/>
        <end position="70"/>
    </location>
</feature>
<comment type="caution">
    <text evidence="2">The sequence shown here is derived from an EMBL/GenBank/DDBJ whole genome shotgun (WGS) entry which is preliminary data.</text>
</comment>
<dbReference type="EMBL" id="RAXV01000017">
    <property type="protein sequence ID" value="RKG31207.1"/>
    <property type="molecule type" value="Genomic_DNA"/>
</dbReference>
<keyword evidence="1" id="KW-0472">Membrane</keyword>
<name>A0A3A8E8R4_9GAMM</name>
<dbReference type="AlphaFoldDB" id="A0A3A8E8R4"/>
<accession>A0A3A8E8R4</accession>
<keyword evidence="1" id="KW-0812">Transmembrane</keyword>
<gene>
    <name evidence="2" type="ORF">D7V32_09080</name>
</gene>
<evidence type="ECO:0000313" key="2">
    <source>
        <dbReference type="EMBL" id="RKG31207.1"/>
    </source>
</evidence>
<organism evidence="2 3">
    <name type="scientific">Acinetobacter tianfuensis</name>
    <dbReference type="NCBI Taxonomy" id="2419603"/>
    <lineage>
        <taxon>Bacteria</taxon>
        <taxon>Pseudomonadati</taxon>
        <taxon>Pseudomonadota</taxon>
        <taxon>Gammaproteobacteria</taxon>
        <taxon>Moraxellales</taxon>
        <taxon>Moraxellaceae</taxon>
        <taxon>Acinetobacter</taxon>
    </lineage>
</organism>